<evidence type="ECO:0008006" key="6">
    <source>
        <dbReference type="Google" id="ProtNLM"/>
    </source>
</evidence>
<name>A0A1J6HC90_9HYPH</name>
<dbReference type="RefSeq" id="WP_071634077.1">
    <property type="nucleotide sequence ID" value="NZ_JBCAUP010000001.1"/>
</dbReference>
<keyword evidence="1" id="KW-0472">Membrane</keyword>
<dbReference type="EMBL" id="MOEC01000042">
    <property type="protein sequence ID" value="OIS90733.1"/>
    <property type="molecule type" value="Genomic_DNA"/>
</dbReference>
<evidence type="ECO:0000259" key="3">
    <source>
        <dbReference type="Pfam" id="PF15420"/>
    </source>
</evidence>
<feature type="transmembrane region" description="Helical" evidence="1">
    <location>
        <begin position="123"/>
        <end position="149"/>
    </location>
</feature>
<evidence type="ECO:0000313" key="5">
    <source>
        <dbReference type="Proteomes" id="UP000182985"/>
    </source>
</evidence>
<feature type="domain" description="Alpha/beta-hydrolase catalytic" evidence="2">
    <location>
        <begin position="255"/>
        <end position="543"/>
    </location>
</feature>
<evidence type="ECO:0000259" key="2">
    <source>
        <dbReference type="Pfam" id="PF10081"/>
    </source>
</evidence>
<dbReference type="Pfam" id="PF15420">
    <property type="entry name" value="Abhydrolase_9_N"/>
    <property type="match status" value="1"/>
</dbReference>
<sequence>MSLATKAFSHFRRSLSGVGIALGTLFFAAALTPSLIPRTYVMQGILGGVAFGAGYGIGVLWRWLWHYLELPEPRNRLRSRANLVVGLVCLAVAVVALYFAAGWQNSVRAVMDMEPVPSAYPMSVSALAVLTFLVLLILVRLLILLGKFVSAKVQLIMPRRLANVLGVTITVVLIWTIANGLLIQSTFKVLDRSFREFDALIEPDRPQPTSPNETGSAASLLHWNELGRAGREFVSSGPGSADIAALTGEMAIDPIRVYAGLQVADTPEQRAELALEELKRQNGFERSVLVVITPTGTGWVDPAAMDGLEFLHNGDVASVAMQYSYLSSPLSLLFQPEYGAEASRALFITVYNYWKRLPHDQRPRLYLYGLSLGAMNSEVSAELFEMLDDPINGALWSGPPFPSRDWKAMTRRRNPGTPEWLPVFRDGSFARFMNQNGEALGNGTRWGPLRVVYLQYASDPVTFFDSLSFYRQPDWMQAPRGPDVSPELRWYPVVTMLQLALDMAFGTATPIGHGHVYAPEHYVNAWLEVTDVTGWDADKIMRLKQHLRQKMDGESVEGYDQRGG</sequence>
<dbReference type="ESTHER" id="ocha4-a6x516">
    <property type="family name" value="6_AlphaBeta_hydrolase"/>
</dbReference>
<dbReference type="AlphaFoldDB" id="A0A1J6HC90"/>
<keyword evidence="1" id="KW-1133">Transmembrane helix</keyword>
<dbReference type="PIRSF" id="PIRSF007542">
    <property type="entry name" value="UCP007542"/>
    <property type="match status" value="1"/>
</dbReference>
<gene>
    <name evidence="4" type="ORF">BLA27_25275</name>
</gene>
<dbReference type="Pfam" id="PF10081">
    <property type="entry name" value="Abhydrolase_9"/>
    <property type="match status" value="1"/>
</dbReference>
<evidence type="ECO:0000256" key="1">
    <source>
        <dbReference type="SAM" id="Phobius"/>
    </source>
</evidence>
<feature type="domain" description="Alpha/beta-hydrolase N-terminal" evidence="3">
    <location>
        <begin position="31"/>
        <end position="238"/>
    </location>
</feature>
<feature type="transmembrane region" description="Helical" evidence="1">
    <location>
        <begin position="81"/>
        <end position="103"/>
    </location>
</feature>
<keyword evidence="1" id="KW-0812">Transmembrane</keyword>
<dbReference type="Proteomes" id="UP000182985">
    <property type="component" value="Unassembled WGS sequence"/>
</dbReference>
<dbReference type="InterPro" id="IPR027788">
    <property type="entry name" value="Alpha/beta-hydrolase_N_dom"/>
</dbReference>
<reference evidence="4 5" key="1">
    <citation type="submission" date="2016-10" db="EMBL/GenBank/DDBJ databases">
        <title>The Draft Genome Sequence of the Potato Rhizosphere Bacteria Ochrobactrum sp. IPA7.2.</title>
        <authorList>
            <person name="Gogoleva N.E."/>
            <person name="Khlopko Y.A."/>
            <person name="Burygin G.L."/>
            <person name="Plotnikov A.O."/>
        </authorList>
    </citation>
    <scope>NUCLEOTIDE SEQUENCE [LARGE SCALE GENOMIC DNA]</scope>
    <source>
        <strain evidence="4 5">IPA7.2</strain>
    </source>
</reference>
<keyword evidence="5" id="KW-1185">Reference proteome</keyword>
<dbReference type="OrthoDB" id="4397445at2"/>
<comment type="caution">
    <text evidence="4">The sequence shown here is derived from an EMBL/GenBank/DDBJ whole genome shotgun (WGS) entry which is preliminary data.</text>
</comment>
<feature type="transmembrane region" description="Helical" evidence="1">
    <location>
        <begin position="40"/>
        <end position="61"/>
    </location>
</feature>
<dbReference type="InterPro" id="IPR027787">
    <property type="entry name" value="Alpha/beta-hydrolase_catalytic"/>
</dbReference>
<organism evidence="4 5">
    <name type="scientific">Brucella cytisi</name>
    <dbReference type="NCBI Taxonomy" id="407152"/>
    <lineage>
        <taxon>Bacteria</taxon>
        <taxon>Pseudomonadati</taxon>
        <taxon>Pseudomonadota</taxon>
        <taxon>Alphaproteobacteria</taxon>
        <taxon>Hyphomicrobiales</taxon>
        <taxon>Brucellaceae</taxon>
        <taxon>Brucella/Ochrobactrum group</taxon>
        <taxon>Brucella</taxon>
    </lineage>
</organism>
<evidence type="ECO:0000313" key="4">
    <source>
        <dbReference type="EMBL" id="OIS90733.1"/>
    </source>
</evidence>
<feature type="transmembrane region" description="Helical" evidence="1">
    <location>
        <begin position="161"/>
        <end position="183"/>
    </location>
</feature>
<accession>A0A1J6HC90</accession>
<dbReference type="InterPro" id="IPR012037">
    <property type="entry name" value="Alpha/beta-hydrolase_fam"/>
</dbReference>
<protein>
    <recommendedName>
        <fullName evidence="6">Alpha/beta-hydrolase family protein</fullName>
    </recommendedName>
</protein>
<proteinExistence type="predicted"/>